<dbReference type="AlphaFoldDB" id="A0AAD7HAB1"/>
<proteinExistence type="predicted"/>
<protein>
    <submittedName>
        <fullName evidence="1">Uncharacterized protein</fullName>
    </submittedName>
</protein>
<reference evidence="1" key="1">
    <citation type="submission" date="2023-03" db="EMBL/GenBank/DDBJ databases">
        <title>Massive genome expansion in bonnet fungi (Mycena s.s.) driven by repeated elements and novel gene families across ecological guilds.</title>
        <authorList>
            <consortium name="Lawrence Berkeley National Laboratory"/>
            <person name="Harder C.B."/>
            <person name="Miyauchi S."/>
            <person name="Viragh M."/>
            <person name="Kuo A."/>
            <person name="Thoen E."/>
            <person name="Andreopoulos B."/>
            <person name="Lu D."/>
            <person name="Skrede I."/>
            <person name="Drula E."/>
            <person name="Henrissat B."/>
            <person name="Morin E."/>
            <person name="Kohler A."/>
            <person name="Barry K."/>
            <person name="LaButti K."/>
            <person name="Morin E."/>
            <person name="Salamov A."/>
            <person name="Lipzen A."/>
            <person name="Mereny Z."/>
            <person name="Hegedus B."/>
            <person name="Baldrian P."/>
            <person name="Stursova M."/>
            <person name="Weitz H."/>
            <person name="Taylor A."/>
            <person name="Grigoriev I.V."/>
            <person name="Nagy L.G."/>
            <person name="Martin F."/>
            <person name="Kauserud H."/>
        </authorList>
    </citation>
    <scope>NUCLEOTIDE SEQUENCE</scope>
    <source>
        <strain evidence="1">CBHHK182m</strain>
    </source>
</reference>
<dbReference type="Proteomes" id="UP001215598">
    <property type="component" value="Unassembled WGS sequence"/>
</dbReference>
<evidence type="ECO:0000313" key="2">
    <source>
        <dbReference type="Proteomes" id="UP001215598"/>
    </source>
</evidence>
<accession>A0AAD7HAB1</accession>
<dbReference type="EMBL" id="JARKIB010000301">
    <property type="protein sequence ID" value="KAJ7715834.1"/>
    <property type="molecule type" value="Genomic_DNA"/>
</dbReference>
<comment type="caution">
    <text evidence="1">The sequence shown here is derived from an EMBL/GenBank/DDBJ whole genome shotgun (WGS) entry which is preliminary data.</text>
</comment>
<gene>
    <name evidence="1" type="ORF">B0H16DRAFT_1615098</name>
</gene>
<sequence>MAQSVSVHIQELCELIVGFLQDSRADLESCALVSPAFTLPAQRHLFRDIDITLVGELPDRFFTILAAAPHILPLVRRIRTYFREDVLTQLCDLHFPNLRELSFTGNTSSVSFIFTRNTSSAGLKSAATLVGLPSIRSVTLDDYYFISADVNELFERCTSPLDSLILDTGTIADNAEPTAPSRRIKLNRLVIRDRWDTWMWLLHPMSPFDLTAIHELDYNSSNLFSPPATLLNSSRRTLNKLRITGEAYDGVLPLCIAVAGLPALTHLVVTVPAHLKWEVMTCPLLRSDSVVLITFAMHRNIHSVFSSDHSTARLGVLRSNMSAQAFPKLQTVELAVPAHFFGAGIGWQEVQERVRAAMLGWDMYDKLNVTGLSALAARI</sequence>
<organism evidence="1 2">
    <name type="scientific">Mycena metata</name>
    <dbReference type="NCBI Taxonomy" id="1033252"/>
    <lineage>
        <taxon>Eukaryota</taxon>
        <taxon>Fungi</taxon>
        <taxon>Dikarya</taxon>
        <taxon>Basidiomycota</taxon>
        <taxon>Agaricomycotina</taxon>
        <taxon>Agaricomycetes</taxon>
        <taxon>Agaricomycetidae</taxon>
        <taxon>Agaricales</taxon>
        <taxon>Marasmiineae</taxon>
        <taxon>Mycenaceae</taxon>
        <taxon>Mycena</taxon>
    </lineage>
</organism>
<name>A0AAD7HAB1_9AGAR</name>
<keyword evidence="2" id="KW-1185">Reference proteome</keyword>
<evidence type="ECO:0000313" key="1">
    <source>
        <dbReference type="EMBL" id="KAJ7715834.1"/>
    </source>
</evidence>